<dbReference type="PATRIC" id="fig|1227453.3.peg.1670"/>
<dbReference type="Pfam" id="PF13240">
    <property type="entry name" value="Zn_Ribbon_1"/>
    <property type="match status" value="1"/>
</dbReference>
<dbReference type="AlphaFoldDB" id="M0LFQ4"/>
<dbReference type="Gene3D" id="2.20.20.30">
    <property type="entry name" value="reverse gyrase domain"/>
    <property type="match status" value="1"/>
</dbReference>
<comment type="caution">
    <text evidence="2">The sequence shown here is derived from an EMBL/GenBank/DDBJ whole genome shotgun (WGS) entry which is preliminary data.</text>
</comment>
<evidence type="ECO:0000259" key="1">
    <source>
        <dbReference type="Pfam" id="PF13240"/>
    </source>
</evidence>
<dbReference type="EMBL" id="AOLY01000022">
    <property type="protein sequence ID" value="EMA31269.1"/>
    <property type="molecule type" value="Genomic_DNA"/>
</dbReference>
<proteinExistence type="predicted"/>
<evidence type="ECO:0000313" key="3">
    <source>
        <dbReference type="Proteomes" id="UP000011524"/>
    </source>
</evidence>
<protein>
    <recommendedName>
        <fullName evidence="1">Zinc-ribbon domain-containing protein</fullName>
    </recommendedName>
</protein>
<dbReference type="eggNOG" id="arCOG07976">
    <property type="taxonomic scope" value="Archaea"/>
</dbReference>
<evidence type="ECO:0000313" key="2">
    <source>
        <dbReference type="EMBL" id="EMA31269.1"/>
    </source>
</evidence>
<dbReference type="InterPro" id="IPR026870">
    <property type="entry name" value="Zinc_ribbon_dom"/>
</dbReference>
<reference evidence="2 3" key="1">
    <citation type="journal article" date="2014" name="PLoS Genet.">
        <title>Phylogenetically driven sequencing of extremely halophilic archaea reveals strategies for static and dynamic osmo-response.</title>
        <authorList>
            <person name="Becker E.A."/>
            <person name="Seitzer P.M."/>
            <person name="Tritt A."/>
            <person name="Larsen D."/>
            <person name="Krusor M."/>
            <person name="Yao A.I."/>
            <person name="Wu D."/>
            <person name="Madern D."/>
            <person name="Eisen J.A."/>
            <person name="Darling A.E."/>
            <person name="Facciotti M.T."/>
        </authorList>
    </citation>
    <scope>NUCLEOTIDE SEQUENCE [LARGE SCALE GENOMIC DNA]</scope>
    <source>
        <strain evidence="3">ATCC 49778 / DSM 6131 / JCM 7785 / NBRC 101032 / NCIMB 13157 / TR-1</strain>
    </source>
</reference>
<sequence length="70" mass="7518">MFKSGWLSGGGVNNHAYLSRARMGLLSTLRRAVDGDSSTLWECRNCGETLSEDAEECPSCGAADVACYKL</sequence>
<keyword evidence="3" id="KW-1185">Reference proteome</keyword>
<organism evidence="2 3">
    <name type="scientific">Haloarcula japonica (strain ATCC 49778 / DSM 6131 / JCM 7785 / NBRC 101032 / NCIMB 13157 / TR-1)</name>
    <dbReference type="NCBI Taxonomy" id="1227453"/>
    <lineage>
        <taxon>Archaea</taxon>
        <taxon>Methanobacteriati</taxon>
        <taxon>Methanobacteriota</taxon>
        <taxon>Stenosarchaea group</taxon>
        <taxon>Halobacteria</taxon>
        <taxon>Halobacteriales</taxon>
        <taxon>Haloarculaceae</taxon>
        <taxon>Haloarcula</taxon>
    </lineage>
</organism>
<gene>
    <name evidence="2" type="ORF">C444_08475</name>
</gene>
<dbReference type="Proteomes" id="UP000011524">
    <property type="component" value="Unassembled WGS sequence"/>
</dbReference>
<name>M0LFQ4_HALJT</name>
<accession>M0LFQ4</accession>
<feature type="domain" description="Zinc-ribbon" evidence="1">
    <location>
        <begin position="43"/>
        <end position="62"/>
    </location>
</feature>